<dbReference type="Proteomes" id="UP001597212">
    <property type="component" value="Unassembled WGS sequence"/>
</dbReference>
<gene>
    <name evidence="2" type="ORF">ACFQ5K_03310</name>
</gene>
<dbReference type="SMART" id="SM00855">
    <property type="entry name" value="PGAM"/>
    <property type="match status" value="1"/>
</dbReference>
<dbReference type="InterPro" id="IPR051695">
    <property type="entry name" value="Phosphoglycerate_Mutase"/>
</dbReference>
<dbReference type="InterPro" id="IPR029033">
    <property type="entry name" value="His_PPase_superfam"/>
</dbReference>
<evidence type="ECO:0000256" key="1">
    <source>
        <dbReference type="ARBA" id="ARBA00022801"/>
    </source>
</evidence>
<protein>
    <submittedName>
        <fullName evidence="2">Histidine phosphatase family protein</fullName>
    </submittedName>
</protein>
<keyword evidence="3" id="KW-1185">Reference proteome</keyword>
<reference evidence="3" key="1">
    <citation type="journal article" date="2019" name="Int. J. Syst. Evol. Microbiol.">
        <title>The Global Catalogue of Microorganisms (GCM) 10K type strain sequencing project: providing services to taxonomists for standard genome sequencing and annotation.</title>
        <authorList>
            <consortium name="The Broad Institute Genomics Platform"/>
            <consortium name="The Broad Institute Genome Sequencing Center for Infectious Disease"/>
            <person name="Wu L."/>
            <person name="Ma J."/>
        </authorList>
    </citation>
    <scope>NUCLEOTIDE SEQUENCE [LARGE SCALE GENOMIC DNA]</scope>
    <source>
        <strain evidence="3">CCM 8912</strain>
    </source>
</reference>
<accession>A0ABW4CVT8</accession>
<dbReference type="PANTHER" id="PTHR46517:SF1">
    <property type="entry name" value="FRUCTOSE-2,6-BISPHOSPHATASE TIGAR"/>
    <property type="match status" value="1"/>
</dbReference>
<dbReference type="CDD" id="cd07067">
    <property type="entry name" value="HP_PGM_like"/>
    <property type="match status" value="1"/>
</dbReference>
<proteinExistence type="predicted"/>
<comment type="caution">
    <text evidence="2">The sequence shown here is derived from an EMBL/GenBank/DDBJ whole genome shotgun (WGS) entry which is preliminary data.</text>
</comment>
<evidence type="ECO:0000313" key="3">
    <source>
        <dbReference type="Proteomes" id="UP001597212"/>
    </source>
</evidence>
<dbReference type="PANTHER" id="PTHR46517">
    <property type="entry name" value="FRUCTOSE-2,6-BISPHOSPHATASE TIGAR"/>
    <property type="match status" value="1"/>
</dbReference>
<dbReference type="EMBL" id="JBHTOK010000014">
    <property type="protein sequence ID" value="MFD1440418.1"/>
    <property type="molecule type" value="Genomic_DNA"/>
</dbReference>
<keyword evidence="1" id="KW-0378">Hydrolase</keyword>
<dbReference type="RefSeq" id="WP_125757348.1">
    <property type="nucleotide sequence ID" value="NZ_JBHTOK010000014.1"/>
</dbReference>
<dbReference type="Gene3D" id="3.40.50.1240">
    <property type="entry name" value="Phosphoglycerate mutase-like"/>
    <property type="match status" value="1"/>
</dbReference>
<name>A0ABW4CVT8_9LACO</name>
<sequence length="217" mass="23792">MKRLFIVRHGRTQWNVEKRLQGASGDSPVLQDDLTPYEKLAAYLDQYRFAAAYTSPLPRAVTSGRLILTRMPHNAGLKLQPVAGLTEIGFGQWEGKKRAELVHDHLALFQKLSRRENDPGLTALGVEDFNAAGERFAQALKTIAAVLPADANALIVTHGGIAQLGMRHLTGNDHLLGLKNLSTSLVGVVGNQYYVDVYNQTAYLPHVDLNEGNVSIL</sequence>
<evidence type="ECO:0000313" key="2">
    <source>
        <dbReference type="EMBL" id="MFD1440418.1"/>
    </source>
</evidence>
<dbReference type="Pfam" id="PF00300">
    <property type="entry name" value="His_Phos_1"/>
    <property type="match status" value="1"/>
</dbReference>
<dbReference type="InterPro" id="IPR013078">
    <property type="entry name" value="His_Pase_superF_clade-1"/>
</dbReference>
<organism evidence="2 3">
    <name type="scientific">Lacticaseibacillus hegangensis</name>
    <dbReference type="NCBI Taxonomy" id="2486010"/>
    <lineage>
        <taxon>Bacteria</taxon>
        <taxon>Bacillati</taxon>
        <taxon>Bacillota</taxon>
        <taxon>Bacilli</taxon>
        <taxon>Lactobacillales</taxon>
        <taxon>Lactobacillaceae</taxon>
        <taxon>Lacticaseibacillus</taxon>
    </lineage>
</organism>
<dbReference type="SUPFAM" id="SSF53254">
    <property type="entry name" value="Phosphoglycerate mutase-like"/>
    <property type="match status" value="1"/>
</dbReference>